<evidence type="ECO:0000313" key="1">
    <source>
        <dbReference type="EMBL" id="VDP61672.1"/>
    </source>
</evidence>
<name>A0A183KN73_9TREM</name>
<evidence type="ECO:0000313" key="2">
    <source>
        <dbReference type="Proteomes" id="UP000279833"/>
    </source>
</evidence>
<dbReference type="Proteomes" id="UP000279833">
    <property type="component" value="Unassembled WGS sequence"/>
</dbReference>
<reference evidence="1 2" key="2">
    <citation type="submission" date="2018-11" db="EMBL/GenBank/DDBJ databases">
        <authorList>
            <consortium name="Pathogen Informatics"/>
        </authorList>
    </citation>
    <scope>NUCLEOTIDE SEQUENCE [LARGE SCALE GENOMIC DNA]</scope>
    <source>
        <strain evidence="1">Dakar</strain>
        <strain evidence="2">Dakar, Senegal</strain>
    </source>
</reference>
<dbReference type="STRING" id="6186.A0A183KN73"/>
<evidence type="ECO:0000313" key="3">
    <source>
        <dbReference type="WBParaSite" id="SCUD_0001650301-mRNA-1"/>
    </source>
</evidence>
<organism evidence="3">
    <name type="scientific">Schistosoma curassoni</name>
    <dbReference type="NCBI Taxonomy" id="6186"/>
    <lineage>
        <taxon>Eukaryota</taxon>
        <taxon>Metazoa</taxon>
        <taxon>Spiralia</taxon>
        <taxon>Lophotrochozoa</taxon>
        <taxon>Platyhelminthes</taxon>
        <taxon>Trematoda</taxon>
        <taxon>Digenea</taxon>
        <taxon>Strigeidida</taxon>
        <taxon>Schistosomatoidea</taxon>
        <taxon>Schistosomatidae</taxon>
        <taxon>Schistosoma</taxon>
    </lineage>
</organism>
<dbReference type="EMBL" id="UZAK01038722">
    <property type="protein sequence ID" value="VDP61672.1"/>
    <property type="molecule type" value="Genomic_DNA"/>
</dbReference>
<dbReference type="AlphaFoldDB" id="A0A183KN73"/>
<proteinExistence type="predicted"/>
<sequence>MRGRSVELECPQPGVQKSADTIAPITVWGLMPRLGEQQQPVSTLRDIQFADQDTKLVISNFDIHHVSFYTCEISWPNSPDRYVFLFQVELAGEF</sequence>
<gene>
    <name evidence="1" type="ORF">SCUD_LOCUS16500</name>
</gene>
<reference evidence="3" key="1">
    <citation type="submission" date="2016-06" db="UniProtKB">
        <authorList>
            <consortium name="WormBaseParasite"/>
        </authorList>
    </citation>
    <scope>IDENTIFICATION</scope>
</reference>
<keyword evidence="2" id="KW-1185">Reference proteome</keyword>
<accession>A0A183KN73</accession>
<dbReference type="WBParaSite" id="SCUD_0001650301-mRNA-1">
    <property type="protein sequence ID" value="SCUD_0001650301-mRNA-1"/>
    <property type="gene ID" value="SCUD_0001650301"/>
</dbReference>
<protein>
    <submittedName>
        <fullName evidence="3">Ig-like domain-containing protein</fullName>
    </submittedName>
</protein>